<feature type="active site" evidence="3">
    <location>
        <position position="177"/>
    </location>
</feature>
<keyword evidence="5" id="KW-1133">Transmembrane helix</keyword>
<dbReference type="EMBL" id="JADQDK010000001">
    <property type="protein sequence ID" value="MBW0136745.1"/>
    <property type="molecule type" value="Genomic_DNA"/>
</dbReference>
<evidence type="ECO:0000256" key="5">
    <source>
        <dbReference type="SAM" id="Phobius"/>
    </source>
</evidence>
<keyword evidence="6" id="KW-0378">Hydrolase</keyword>
<dbReference type="RefSeq" id="WP_218602939.1">
    <property type="nucleotide sequence ID" value="NZ_JADQDJ010000094.1"/>
</dbReference>
<dbReference type="PANTHER" id="PTHR34876:SF4">
    <property type="entry name" value="1,4-BETA-D-GLUCAN CELLOBIOHYDROLASE C-RELATED"/>
    <property type="match status" value="1"/>
</dbReference>
<keyword evidence="2" id="KW-1015">Disulfide bond</keyword>
<keyword evidence="1" id="KW-0732">Signal</keyword>
<accession>A0ABS6UWV6</accession>
<keyword evidence="5" id="KW-0812">Transmembrane</keyword>
<keyword evidence="7" id="KW-1185">Reference proteome</keyword>
<evidence type="ECO:0000256" key="3">
    <source>
        <dbReference type="PROSITE-ProRule" id="PRU10056"/>
    </source>
</evidence>
<dbReference type="Pfam" id="PF01341">
    <property type="entry name" value="Glyco_hydro_6"/>
    <property type="match status" value="1"/>
</dbReference>
<protein>
    <submittedName>
        <fullName evidence="6">Glycoside hydrolase family 6 protein</fullName>
    </submittedName>
</protein>
<comment type="caution">
    <text evidence="6">The sequence shown here is derived from an EMBL/GenBank/DDBJ whole genome shotgun (WGS) entry which is preliminary data.</text>
</comment>
<dbReference type="Proteomes" id="UP000694287">
    <property type="component" value="Unassembled WGS sequence"/>
</dbReference>
<proteinExistence type="predicted"/>
<dbReference type="PANTHER" id="PTHR34876">
    <property type="match status" value="1"/>
</dbReference>
<dbReference type="PIRSF" id="PIRSF001100">
    <property type="entry name" value="Beta_cellobiohydrolase"/>
    <property type="match status" value="1"/>
</dbReference>
<dbReference type="PROSITE" id="PS00656">
    <property type="entry name" value="GLYCOSYL_HYDROL_F6_2"/>
    <property type="match status" value="1"/>
</dbReference>
<evidence type="ECO:0000256" key="2">
    <source>
        <dbReference type="ARBA" id="ARBA00023157"/>
    </source>
</evidence>
<sequence>MTQIEVHRNLAAELAAPHRFEVPVQRTPQREVRSERRRRSRLLTHELPALIGAVIIAATGITISAGTAPTTPAAPQARQIGCVQDVSGTGCLVPTPAAQGTPLYVDPTTPAARQVEEWTAQGRTADADALRALSGQAVPLWLTGADGTRSRVAGYSARAAAAGAVPLFVAYNIPDRDCGSFSGGGAADADAYRAWVASVAAGLGGTESIVVLEPDAISHQLTGCAEAGSGDRYELLAGAVDAFAAAGAQVYIDAGNPGFTGDAAATADALERAGIDRAAGFSLNVANFYTTEASVAYGTEISAALGGEVHFVVDTSRNGAGRPADPTDGAPIWCNPPGRLLGAAPTLDTGIPLVDGLLWIKRPGESDGSCRPDEPVAGGWFPDYALDLVTP</sequence>
<name>A0ABS6UWV6_9PSEU</name>
<dbReference type="GO" id="GO:0016787">
    <property type="term" value="F:hydrolase activity"/>
    <property type="evidence" value="ECO:0007669"/>
    <property type="project" value="UniProtKB-KW"/>
</dbReference>
<evidence type="ECO:0000313" key="7">
    <source>
        <dbReference type="Proteomes" id="UP000694287"/>
    </source>
</evidence>
<evidence type="ECO:0000313" key="6">
    <source>
        <dbReference type="EMBL" id="MBW0136745.1"/>
    </source>
</evidence>
<organism evidence="6 7">
    <name type="scientific">Pseudonocardia abyssalis</name>
    <dbReference type="NCBI Taxonomy" id="2792008"/>
    <lineage>
        <taxon>Bacteria</taxon>
        <taxon>Bacillati</taxon>
        <taxon>Actinomycetota</taxon>
        <taxon>Actinomycetes</taxon>
        <taxon>Pseudonocardiales</taxon>
        <taxon>Pseudonocardiaceae</taxon>
        <taxon>Pseudonocardia</taxon>
    </lineage>
</organism>
<dbReference type="InterPro" id="IPR016288">
    <property type="entry name" value="Beta_cellobiohydrolase"/>
</dbReference>
<keyword evidence="5" id="KW-0472">Membrane</keyword>
<reference evidence="6 7" key="1">
    <citation type="submission" date="2020-11" db="EMBL/GenBank/DDBJ databases">
        <title>Pseudonocardia abyssalis sp. nov. and Pseudonocardia oceani sp. nov., description and phylogenomic analysis of two novel actinomycetes isolated from the deep Southern Ocean.</title>
        <authorList>
            <person name="Parra J."/>
        </authorList>
    </citation>
    <scope>NUCLEOTIDE SEQUENCE [LARGE SCALE GENOMIC DNA]</scope>
    <source>
        <strain evidence="6 7">KRD-168</strain>
    </source>
</reference>
<gene>
    <name evidence="6" type="ORF">I4I81_21085</name>
</gene>
<evidence type="ECO:0000256" key="1">
    <source>
        <dbReference type="ARBA" id="ARBA00022729"/>
    </source>
</evidence>
<evidence type="ECO:0000256" key="4">
    <source>
        <dbReference type="PROSITE-ProRule" id="PRU10057"/>
    </source>
</evidence>
<dbReference type="PROSITE" id="PS00655">
    <property type="entry name" value="GLYCOSYL_HYDROL_F6_1"/>
    <property type="match status" value="1"/>
</dbReference>
<feature type="active site" description="Proton donor" evidence="4">
    <location>
        <position position="215"/>
    </location>
</feature>
<dbReference type="InterPro" id="IPR001524">
    <property type="entry name" value="Glyco_hydro_6_CS"/>
</dbReference>
<feature type="transmembrane region" description="Helical" evidence="5">
    <location>
        <begin position="47"/>
        <end position="68"/>
    </location>
</feature>